<evidence type="ECO:0000313" key="2">
    <source>
        <dbReference type="Proteomes" id="UP000283369"/>
    </source>
</evidence>
<gene>
    <name evidence="1" type="ORF">DWW25_24685</name>
</gene>
<sequence>MGKSIGRRICNFKFINNKLIIEWIKKNILINDVFCPILKIKCNNVIISIEQKLIKKHASLCNYNPAPSKVLHDNRRKI</sequence>
<organism evidence="1 2">
    <name type="scientific">Bacteroides xylanisolvens</name>
    <dbReference type="NCBI Taxonomy" id="371601"/>
    <lineage>
        <taxon>Bacteria</taxon>
        <taxon>Pseudomonadati</taxon>
        <taxon>Bacteroidota</taxon>
        <taxon>Bacteroidia</taxon>
        <taxon>Bacteroidales</taxon>
        <taxon>Bacteroidaceae</taxon>
        <taxon>Bacteroides</taxon>
    </lineage>
</organism>
<dbReference type="Proteomes" id="UP000283369">
    <property type="component" value="Unassembled WGS sequence"/>
</dbReference>
<comment type="caution">
    <text evidence="1">The sequence shown here is derived from an EMBL/GenBank/DDBJ whole genome shotgun (WGS) entry which is preliminary data.</text>
</comment>
<dbReference type="EMBL" id="QRYV01000097">
    <property type="protein sequence ID" value="RGV03923.1"/>
    <property type="molecule type" value="Genomic_DNA"/>
</dbReference>
<name>A0A412VEV6_9BACE</name>
<proteinExistence type="predicted"/>
<accession>A0A412VEV6</accession>
<dbReference type="AlphaFoldDB" id="A0A412VEV6"/>
<reference evidence="1 2" key="1">
    <citation type="submission" date="2018-08" db="EMBL/GenBank/DDBJ databases">
        <title>A genome reference for cultivated species of the human gut microbiota.</title>
        <authorList>
            <person name="Zou Y."/>
            <person name="Xue W."/>
            <person name="Luo G."/>
        </authorList>
    </citation>
    <scope>NUCLEOTIDE SEQUENCE [LARGE SCALE GENOMIC DNA]</scope>
    <source>
        <strain evidence="1 2">AF14-7</strain>
    </source>
</reference>
<evidence type="ECO:0000313" key="1">
    <source>
        <dbReference type="EMBL" id="RGV03923.1"/>
    </source>
</evidence>
<protein>
    <submittedName>
        <fullName evidence="1">Uncharacterized protein</fullName>
    </submittedName>
</protein>